<proteinExistence type="predicted"/>
<accession>A0ABS2DUW7</accession>
<feature type="domain" description="Phosphoribosyltransferase" evidence="1">
    <location>
        <begin position="68"/>
        <end position="154"/>
    </location>
</feature>
<dbReference type="EMBL" id="JACJJC010000084">
    <property type="protein sequence ID" value="MBM6705058.1"/>
    <property type="molecule type" value="Genomic_DNA"/>
</dbReference>
<sequence>MQKGYILSVWGEPPWGALTEKGKHAGHFDDRLVEASKNLICEKWKPNEDIFWVACIPSLRHKNLVPDFAKRLAEELGVPFFEVLKKKSNNQPQKGMENSYHQCKNIDGSFCVQLDDFKTFDFKKPVLLVDDISDSGWTLTLASALLLKHGVSKVFPFALATSNLSNV</sequence>
<evidence type="ECO:0000259" key="1">
    <source>
        <dbReference type="Pfam" id="PF00156"/>
    </source>
</evidence>
<dbReference type="InterPro" id="IPR029057">
    <property type="entry name" value="PRTase-like"/>
</dbReference>
<gene>
    <name evidence="2" type="ORF">H6A60_11335</name>
</gene>
<reference evidence="2 3" key="1">
    <citation type="journal article" date="2021" name="Sci. Rep.">
        <title>The distribution of antibiotic resistance genes in chicken gut microbiota commensals.</title>
        <authorList>
            <person name="Juricova H."/>
            <person name="Matiasovicova J."/>
            <person name="Kubasova T."/>
            <person name="Cejkova D."/>
            <person name="Rychlik I."/>
        </authorList>
    </citation>
    <scope>NUCLEOTIDE SEQUENCE [LARGE SCALE GENOMIC DNA]</scope>
    <source>
        <strain evidence="2 3">An829</strain>
    </source>
</reference>
<evidence type="ECO:0000313" key="2">
    <source>
        <dbReference type="EMBL" id="MBM6705058.1"/>
    </source>
</evidence>
<evidence type="ECO:0000313" key="3">
    <source>
        <dbReference type="Proteomes" id="UP000715095"/>
    </source>
</evidence>
<dbReference type="Proteomes" id="UP000715095">
    <property type="component" value="Unassembled WGS sequence"/>
</dbReference>
<dbReference type="InterPro" id="IPR000836">
    <property type="entry name" value="PRTase_dom"/>
</dbReference>
<comment type="caution">
    <text evidence="2">The sequence shown here is derived from an EMBL/GenBank/DDBJ whole genome shotgun (WGS) entry which is preliminary data.</text>
</comment>
<dbReference type="CDD" id="cd06223">
    <property type="entry name" value="PRTases_typeI"/>
    <property type="match status" value="1"/>
</dbReference>
<organism evidence="2 3">
    <name type="scientific">Sutterella massiliensis</name>
    <dbReference type="NCBI Taxonomy" id="1816689"/>
    <lineage>
        <taxon>Bacteria</taxon>
        <taxon>Pseudomonadati</taxon>
        <taxon>Pseudomonadota</taxon>
        <taxon>Betaproteobacteria</taxon>
        <taxon>Burkholderiales</taxon>
        <taxon>Sutterellaceae</taxon>
        <taxon>Sutterella</taxon>
    </lineage>
</organism>
<protein>
    <recommendedName>
        <fullName evidence="1">Phosphoribosyltransferase domain-containing protein</fullName>
    </recommendedName>
</protein>
<name>A0ABS2DUW7_9BURK</name>
<keyword evidence="3" id="KW-1185">Reference proteome</keyword>
<dbReference type="SUPFAM" id="SSF53271">
    <property type="entry name" value="PRTase-like"/>
    <property type="match status" value="1"/>
</dbReference>
<dbReference type="Pfam" id="PF00156">
    <property type="entry name" value="Pribosyltran"/>
    <property type="match status" value="1"/>
</dbReference>
<dbReference type="Gene3D" id="3.40.50.2020">
    <property type="match status" value="1"/>
</dbReference>